<proteinExistence type="predicted"/>
<evidence type="ECO:0000256" key="2">
    <source>
        <dbReference type="ARBA" id="ARBA00022692"/>
    </source>
</evidence>
<dbReference type="GO" id="GO:0016020">
    <property type="term" value="C:membrane"/>
    <property type="evidence" value="ECO:0007669"/>
    <property type="project" value="UniProtKB-SubCell"/>
</dbReference>
<keyword evidence="2 5" id="KW-0812">Transmembrane</keyword>
<keyword evidence="3 5" id="KW-1133">Transmembrane helix</keyword>
<reference evidence="6" key="1">
    <citation type="journal article" date="2019" name="PLoS Negl. Trop. Dis.">
        <title>Revisiting the worldwide diversity of Leptospira species in the environment.</title>
        <authorList>
            <person name="Vincent A.T."/>
            <person name="Schiettekatte O."/>
            <person name="Bourhy P."/>
            <person name="Veyrier F.J."/>
            <person name="Picardeau M."/>
        </authorList>
    </citation>
    <scope>NUCLEOTIDE SEQUENCE [LARGE SCALE GENOMIC DNA]</scope>
    <source>
        <strain evidence="6">201702455</strain>
    </source>
</reference>
<sequence>MSKNLQSSVLTSSELEKKEKWIRVSKWIYWTVTTLLVSTMMLAGILLLAGAGPNVDGITQLGYPVYLCMILGAAKVLGGFAIFQNRFETLKEWAYAGYSFNLIGASLSHLFAGSGFGHVITPTIILGLLLLSRRQWKTGWI</sequence>
<dbReference type="Pfam" id="PF13564">
    <property type="entry name" value="DoxX_2"/>
    <property type="match status" value="1"/>
</dbReference>
<evidence type="ECO:0000256" key="5">
    <source>
        <dbReference type="SAM" id="Phobius"/>
    </source>
</evidence>
<accession>A0A4V3JRX0</accession>
<dbReference type="InterPro" id="IPR016944">
    <property type="entry name" value="UCP030066"/>
</dbReference>
<evidence type="ECO:0000256" key="4">
    <source>
        <dbReference type="ARBA" id="ARBA00023136"/>
    </source>
</evidence>
<evidence type="ECO:0000313" key="7">
    <source>
        <dbReference type="Proteomes" id="UP000297762"/>
    </source>
</evidence>
<evidence type="ECO:0000256" key="1">
    <source>
        <dbReference type="ARBA" id="ARBA00004141"/>
    </source>
</evidence>
<dbReference type="AlphaFoldDB" id="A0A4V3JRX0"/>
<feature type="transmembrane region" description="Helical" evidence="5">
    <location>
        <begin position="27"/>
        <end position="49"/>
    </location>
</feature>
<feature type="transmembrane region" description="Helical" evidence="5">
    <location>
        <begin position="61"/>
        <end position="83"/>
    </location>
</feature>
<dbReference type="RefSeq" id="WP_135649139.1">
    <property type="nucleotide sequence ID" value="NZ_RQGF01000020.1"/>
</dbReference>
<comment type="caution">
    <text evidence="6">The sequence shown here is derived from an EMBL/GenBank/DDBJ whole genome shotgun (WGS) entry which is preliminary data.</text>
</comment>
<dbReference type="Proteomes" id="UP000297762">
    <property type="component" value="Unassembled WGS sequence"/>
</dbReference>
<comment type="subcellular location">
    <subcellularLocation>
        <location evidence="1">Membrane</location>
        <topology evidence="1">Multi-pass membrane protein</topology>
    </subcellularLocation>
</comment>
<organism evidence="6 7">
    <name type="scientific">Leptospira sarikeiensis</name>
    <dbReference type="NCBI Taxonomy" id="2484943"/>
    <lineage>
        <taxon>Bacteria</taxon>
        <taxon>Pseudomonadati</taxon>
        <taxon>Spirochaetota</taxon>
        <taxon>Spirochaetia</taxon>
        <taxon>Leptospirales</taxon>
        <taxon>Leptospiraceae</taxon>
        <taxon>Leptospira</taxon>
    </lineage>
</organism>
<dbReference type="InterPro" id="IPR032808">
    <property type="entry name" value="DoxX"/>
</dbReference>
<keyword evidence="7" id="KW-1185">Reference proteome</keyword>
<evidence type="ECO:0000313" key="6">
    <source>
        <dbReference type="EMBL" id="TGL62051.1"/>
    </source>
</evidence>
<protein>
    <submittedName>
        <fullName evidence="6">DoxX family protein</fullName>
    </submittedName>
</protein>
<gene>
    <name evidence="6" type="ORF">EHQ64_08910</name>
</gene>
<evidence type="ECO:0000256" key="3">
    <source>
        <dbReference type="ARBA" id="ARBA00022989"/>
    </source>
</evidence>
<name>A0A4V3JRX0_9LEPT</name>
<dbReference type="OrthoDB" id="7960583at2"/>
<dbReference type="EMBL" id="RQGF01000020">
    <property type="protein sequence ID" value="TGL62051.1"/>
    <property type="molecule type" value="Genomic_DNA"/>
</dbReference>
<feature type="transmembrane region" description="Helical" evidence="5">
    <location>
        <begin position="103"/>
        <end position="131"/>
    </location>
</feature>
<dbReference type="PIRSF" id="PIRSF030066">
    <property type="entry name" value="UCP030066"/>
    <property type="match status" value="1"/>
</dbReference>
<keyword evidence="4 5" id="KW-0472">Membrane</keyword>